<dbReference type="AlphaFoldDB" id="A0A2M9Z7A3"/>
<name>A0A2M9Z7A3_9LEPT</name>
<evidence type="ECO:0000313" key="1">
    <source>
        <dbReference type="EMBL" id="PJZ64202.1"/>
    </source>
</evidence>
<dbReference type="PROSITE" id="PS51257">
    <property type="entry name" value="PROKAR_LIPOPROTEIN"/>
    <property type="match status" value="1"/>
</dbReference>
<dbReference type="EMBL" id="NPDT01000011">
    <property type="protein sequence ID" value="PJZ64202.1"/>
    <property type="molecule type" value="Genomic_DNA"/>
</dbReference>
<accession>A0A2M9Z7A3</accession>
<comment type="caution">
    <text evidence="1">The sequence shown here is derived from an EMBL/GenBank/DDBJ whole genome shotgun (WGS) entry which is preliminary data.</text>
</comment>
<sequence>MNGFGKKNGRNSRRGGRILLLQILLSIFFLSCLTLLLTGDDPCGGPCPKKGVPNFAIWPVSQPISGSSCVLGNDCIDYLQAENPEMQRDLCMVGGGNFRENSLCATGSMLAVCKIVGTQSYNSDVRYYFSSGWNLSSAESNCETNWKGSFTTL</sequence>
<protein>
    <submittedName>
        <fullName evidence="1">Uncharacterized protein</fullName>
    </submittedName>
</protein>
<gene>
    <name evidence="1" type="ORF">CH371_18965</name>
</gene>
<proteinExistence type="predicted"/>
<reference evidence="1 2" key="1">
    <citation type="submission" date="2017-07" db="EMBL/GenBank/DDBJ databases">
        <title>Leptospira spp. isolated from tropical soils.</title>
        <authorList>
            <person name="Thibeaux R."/>
            <person name="Iraola G."/>
            <person name="Ferres I."/>
            <person name="Bierque E."/>
            <person name="Girault D."/>
            <person name="Soupe-Gilbert M.-E."/>
            <person name="Picardeau M."/>
            <person name="Goarant C."/>
        </authorList>
    </citation>
    <scope>NUCLEOTIDE SEQUENCE [LARGE SCALE GENOMIC DNA]</scope>
    <source>
        <strain evidence="1 2">FH2-C-A2</strain>
    </source>
</reference>
<organism evidence="1 2">
    <name type="scientific">Leptospira wolffii</name>
    <dbReference type="NCBI Taxonomy" id="409998"/>
    <lineage>
        <taxon>Bacteria</taxon>
        <taxon>Pseudomonadati</taxon>
        <taxon>Spirochaetota</taxon>
        <taxon>Spirochaetia</taxon>
        <taxon>Leptospirales</taxon>
        <taxon>Leptospiraceae</taxon>
        <taxon>Leptospira</taxon>
    </lineage>
</organism>
<dbReference type="Proteomes" id="UP000231912">
    <property type="component" value="Unassembled WGS sequence"/>
</dbReference>
<evidence type="ECO:0000313" key="2">
    <source>
        <dbReference type="Proteomes" id="UP000231912"/>
    </source>
</evidence>